<accession>A0ABY9EGE3</accession>
<organism evidence="3 4">
    <name type="scientific">Microbulbifer spongiae</name>
    <dbReference type="NCBI Taxonomy" id="2944933"/>
    <lineage>
        <taxon>Bacteria</taxon>
        <taxon>Pseudomonadati</taxon>
        <taxon>Pseudomonadota</taxon>
        <taxon>Gammaproteobacteria</taxon>
        <taxon>Cellvibrionales</taxon>
        <taxon>Microbulbiferaceae</taxon>
        <taxon>Microbulbifer</taxon>
    </lineage>
</organism>
<dbReference type="InterPro" id="IPR036188">
    <property type="entry name" value="FAD/NAD-bd_sf"/>
</dbReference>
<evidence type="ECO:0000256" key="1">
    <source>
        <dbReference type="ARBA" id="ARBA00023002"/>
    </source>
</evidence>
<dbReference type="EMBL" id="CP098023">
    <property type="protein sequence ID" value="WKD50465.1"/>
    <property type="molecule type" value="Genomic_DNA"/>
</dbReference>
<keyword evidence="4" id="KW-1185">Reference proteome</keyword>
<name>A0ABY9EGE3_9GAMM</name>
<evidence type="ECO:0000313" key="4">
    <source>
        <dbReference type="Proteomes" id="UP001321520"/>
    </source>
</evidence>
<evidence type="ECO:0000313" key="3">
    <source>
        <dbReference type="EMBL" id="WKD50465.1"/>
    </source>
</evidence>
<dbReference type="InterPro" id="IPR006076">
    <property type="entry name" value="FAD-dep_OxRdtase"/>
</dbReference>
<gene>
    <name evidence="3" type="ORF">M8T91_03235</name>
</gene>
<dbReference type="PANTHER" id="PTHR13847">
    <property type="entry name" value="SARCOSINE DEHYDROGENASE-RELATED"/>
    <property type="match status" value="1"/>
</dbReference>
<sequence length="469" mass="50767">MTSQKPELLDKLNFVSSTIGLETPLWNWVSDPSISNPANYYEASLTPWTNSTSIVSDCTCDVIVVGGGLLGLSAALHLAESGYEVVVLEKNHIGSAASGRNGGQITPGLARWEAGDMLAQLSFDEAKRLWQFSSDEAMALINDITERYGFDIAHKKGHITAAVHSAHLSPLLEGVDARCALGDRNASVVGRHQLKDYLCSDYYAGGVIDKLAGQIHPLALVRGMAFGFASTGGKIFEKTEVVELEETTDGVVAITKEATVKALKGVVLAIHQSTFHLDPDAGGTTFPFYTYVGVTTPLKSGVIDKLIPSEMAVYDTQFSIDYYRPVHGNRLLFGGEGSGTCWHTQEVNDYLLSRLNTVFSGYGEFELDYSWSGVSDFTLNGATDSRKSEGKTPIYTVHGWSGHGVAQTVRIGKAICDDLTGQNDDFDMLAKIEHHDIPLGRQISPFAIPVMKAAMSVMKVVNPSKMISF</sequence>
<keyword evidence="1" id="KW-0560">Oxidoreductase</keyword>
<dbReference type="RefSeq" id="WP_301416782.1">
    <property type="nucleotide sequence ID" value="NZ_CP098023.1"/>
</dbReference>
<dbReference type="Proteomes" id="UP001321520">
    <property type="component" value="Chromosome"/>
</dbReference>
<dbReference type="SUPFAM" id="SSF51905">
    <property type="entry name" value="FAD/NAD(P)-binding domain"/>
    <property type="match status" value="1"/>
</dbReference>
<dbReference type="Gene3D" id="3.50.50.60">
    <property type="entry name" value="FAD/NAD(P)-binding domain"/>
    <property type="match status" value="1"/>
</dbReference>
<dbReference type="Gene3D" id="3.30.9.10">
    <property type="entry name" value="D-Amino Acid Oxidase, subunit A, domain 2"/>
    <property type="match status" value="1"/>
</dbReference>
<protein>
    <submittedName>
        <fullName evidence="3">FAD-binding oxidoreductase</fullName>
    </submittedName>
</protein>
<dbReference type="PANTHER" id="PTHR13847:SF281">
    <property type="entry name" value="FAD DEPENDENT OXIDOREDUCTASE DOMAIN-CONTAINING PROTEIN"/>
    <property type="match status" value="1"/>
</dbReference>
<feature type="domain" description="FAD dependent oxidoreductase" evidence="2">
    <location>
        <begin position="61"/>
        <end position="417"/>
    </location>
</feature>
<dbReference type="Pfam" id="PF01266">
    <property type="entry name" value="DAO"/>
    <property type="match status" value="1"/>
</dbReference>
<evidence type="ECO:0000259" key="2">
    <source>
        <dbReference type="Pfam" id="PF01266"/>
    </source>
</evidence>
<reference evidence="3 4" key="1">
    <citation type="submission" date="2022-05" db="EMBL/GenBank/DDBJ databases">
        <title>Microbulbifer sp. nov., isolated from sponge.</title>
        <authorList>
            <person name="Gao L."/>
        </authorList>
    </citation>
    <scope>NUCLEOTIDE SEQUENCE [LARGE SCALE GENOMIC DNA]</scope>
    <source>
        <strain evidence="3 4">MI-G</strain>
    </source>
</reference>
<proteinExistence type="predicted"/>